<dbReference type="RefSeq" id="WP_366923159.1">
    <property type="nucleotide sequence ID" value="NZ_CP121694.1"/>
</dbReference>
<dbReference type="KEGG" id="dbc:MFMK1_000013"/>
<protein>
    <submittedName>
        <fullName evidence="2">Uncharacterized protein</fullName>
    </submittedName>
</protein>
<accession>A0AAU0UJD0</accession>
<feature type="transmembrane region" description="Helical" evidence="1">
    <location>
        <begin position="41"/>
        <end position="60"/>
    </location>
</feature>
<reference evidence="2 3" key="1">
    <citation type="submission" date="2023-04" db="EMBL/GenBank/DDBJ databases">
        <authorList>
            <person name="Hsu D."/>
        </authorList>
    </citation>
    <scope>NUCLEOTIDE SEQUENCE [LARGE SCALE GENOMIC DNA]</scope>
    <source>
        <strain evidence="2 3">MK1</strain>
    </source>
</reference>
<gene>
    <name evidence="2" type="ORF">MFMK1_000013</name>
</gene>
<keyword evidence="3" id="KW-1185">Reference proteome</keyword>
<proteinExistence type="predicted"/>
<keyword evidence="1" id="KW-0472">Membrane</keyword>
<dbReference type="Proteomes" id="UP001329915">
    <property type="component" value="Chromosome"/>
</dbReference>
<evidence type="ECO:0000256" key="1">
    <source>
        <dbReference type="SAM" id="Phobius"/>
    </source>
</evidence>
<keyword evidence="1" id="KW-0812">Transmembrane</keyword>
<feature type="transmembrane region" description="Helical" evidence="1">
    <location>
        <begin position="66"/>
        <end position="88"/>
    </location>
</feature>
<feature type="transmembrane region" description="Helical" evidence="1">
    <location>
        <begin position="109"/>
        <end position="128"/>
    </location>
</feature>
<evidence type="ECO:0000313" key="3">
    <source>
        <dbReference type="Proteomes" id="UP001329915"/>
    </source>
</evidence>
<name>A0AAU0UJD0_9FIRM</name>
<feature type="transmembrane region" description="Helical" evidence="1">
    <location>
        <begin position="6"/>
        <end position="29"/>
    </location>
</feature>
<dbReference type="EMBL" id="CP121694">
    <property type="protein sequence ID" value="WRO20255.1"/>
    <property type="molecule type" value="Genomic_DNA"/>
</dbReference>
<dbReference type="AlphaFoldDB" id="A0AAU0UJD0"/>
<organism evidence="2 3">
    <name type="scientific">Metallumcola ferriviriculae</name>
    <dbReference type="NCBI Taxonomy" id="3039180"/>
    <lineage>
        <taxon>Bacteria</taxon>
        <taxon>Bacillati</taxon>
        <taxon>Bacillota</taxon>
        <taxon>Clostridia</taxon>
        <taxon>Neomoorellales</taxon>
        <taxon>Desulfitibacteraceae</taxon>
        <taxon>Metallumcola</taxon>
    </lineage>
</organism>
<sequence length="129" mass="14312">MWEGWPIARVILLFLAVVFIAIFVQVTMFHYRQNFRHWAQWLPVLGAPLLGLVSLLLVFYVTPLLILSAGIFYAVGALAGLTGLTLHTTGVGERVGGYNLENFLVGPPVILPMMVLSMSVLGLIALYWR</sequence>
<keyword evidence="1" id="KW-1133">Transmembrane helix</keyword>
<evidence type="ECO:0000313" key="2">
    <source>
        <dbReference type="EMBL" id="WRO20255.1"/>
    </source>
</evidence>